<reference evidence="2 3" key="1">
    <citation type="journal article" date="2023" name="Plants (Basel)">
        <title>Bridging the Gap: Combining Genomics and Transcriptomics Approaches to Understand Stylosanthes scabra, an Orphan Legume from the Brazilian Caatinga.</title>
        <authorList>
            <person name="Ferreira-Neto J.R.C."/>
            <person name="da Silva M.D."/>
            <person name="Binneck E."/>
            <person name="de Melo N.F."/>
            <person name="da Silva R.H."/>
            <person name="de Melo A.L.T.M."/>
            <person name="Pandolfi V."/>
            <person name="Bustamante F.O."/>
            <person name="Brasileiro-Vidal A.C."/>
            <person name="Benko-Iseppon A.M."/>
        </authorList>
    </citation>
    <scope>NUCLEOTIDE SEQUENCE [LARGE SCALE GENOMIC DNA]</scope>
    <source>
        <tissue evidence="2">Leaves</tissue>
    </source>
</reference>
<keyword evidence="3" id="KW-1185">Reference proteome</keyword>
<comment type="caution">
    <text evidence="2">The sequence shown here is derived from an EMBL/GenBank/DDBJ whole genome shotgun (WGS) entry which is preliminary data.</text>
</comment>
<feature type="region of interest" description="Disordered" evidence="1">
    <location>
        <begin position="37"/>
        <end position="161"/>
    </location>
</feature>
<protein>
    <submittedName>
        <fullName evidence="2">Uncharacterized protein</fullName>
    </submittedName>
</protein>
<proteinExistence type="predicted"/>
<feature type="compositionally biased region" description="Polar residues" evidence="1">
    <location>
        <begin position="140"/>
        <end position="152"/>
    </location>
</feature>
<accession>A0ABU6RRK1</accession>
<evidence type="ECO:0000313" key="2">
    <source>
        <dbReference type="EMBL" id="MED6126436.1"/>
    </source>
</evidence>
<evidence type="ECO:0000313" key="3">
    <source>
        <dbReference type="Proteomes" id="UP001341840"/>
    </source>
</evidence>
<gene>
    <name evidence="2" type="ORF">PIB30_078396</name>
</gene>
<organism evidence="2 3">
    <name type="scientific">Stylosanthes scabra</name>
    <dbReference type="NCBI Taxonomy" id="79078"/>
    <lineage>
        <taxon>Eukaryota</taxon>
        <taxon>Viridiplantae</taxon>
        <taxon>Streptophyta</taxon>
        <taxon>Embryophyta</taxon>
        <taxon>Tracheophyta</taxon>
        <taxon>Spermatophyta</taxon>
        <taxon>Magnoliopsida</taxon>
        <taxon>eudicotyledons</taxon>
        <taxon>Gunneridae</taxon>
        <taxon>Pentapetalae</taxon>
        <taxon>rosids</taxon>
        <taxon>fabids</taxon>
        <taxon>Fabales</taxon>
        <taxon>Fabaceae</taxon>
        <taxon>Papilionoideae</taxon>
        <taxon>50 kb inversion clade</taxon>
        <taxon>dalbergioids sensu lato</taxon>
        <taxon>Dalbergieae</taxon>
        <taxon>Pterocarpus clade</taxon>
        <taxon>Stylosanthes</taxon>
    </lineage>
</organism>
<dbReference type="EMBL" id="JASCZI010031290">
    <property type="protein sequence ID" value="MED6126436.1"/>
    <property type="molecule type" value="Genomic_DNA"/>
</dbReference>
<dbReference type="Proteomes" id="UP001341840">
    <property type="component" value="Unassembled WGS sequence"/>
</dbReference>
<name>A0ABU6RRK1_9FABA</name>
<evidence type="ECO:0000256" key="1">
    <source>
        <dbReference type="SAM" id="MobiDB-lite"/>
    </source>
</evidence>
<sequence length="161" mass="18162">MRTPPTRTSPRLAVESTSGYTITILCTQTTRSLAYRPGEPFSRRLAERTTPSRATPKKRVLIMFSSNDEPENKSENPTTELVGMDEAMQEKEEEDPEELPKEESQDLWDLTEPSTSSSERGYDKGDDPHFWNYDGDLFDWQNTKPSEGSVGSCTEPPPIAN</sequence>
<feature type="compositionally biased region" description="Basic and acidic residues" evidence="1">
    <location>
        <begin position="120"/>
        <end position="129"/>
    </location>
</feature>